<dbReference type="InterPro" id="IPR029063">
    <property type="entry name" value="SAM-dependent_MTases_sf"/>
</dbReference>
<name>A0A6G1G0P5_9PEZI</name>
<proteinExistence type="predicted"/>
<evidence type="ECO:0000313" key="3">
    <source>
        <dbReference type="RefSeq" id="XP_033533219.1"/>
    </source>
</evidence>
<dbReference type="PANTHER" id="PTHR39290:SF6">
    <property type="entry name" value="S-ADENOSYL-L-METHIONINE-DEPENDENT METHYLTRANSFERASES SUPERFAMILY PROTEIN"/>
    <property type="match status" value="1"/>
</dbReference>
<dbReference type="RefSeq" id="XP_033533219.1">
    <property type="nucleotide sequence ID" value="XM_033683109.1"/>
</dbReference>
<reference evidence="3" key="2">
    <citation type="submission" date="2020-04" db="EMBL/GenBank/DDBJ databases">
        <authorList>
            <consortium name="NCBI Genome Project"/>
        </authorList>
    </citation>
    <scope>NUCLEOTIDE SEQUENCE</scope>
    <source>
        <strain evidence="3">CBS 781.70</strain>
    </source>
</reference>
<dbReference type="PANTHER" id="PTHR39290">
    <property type="entry name" value="C3H1-TYPE DOMAIN-CONTAINING PROTEIN-RELATED"/>
    <property type="match status" value="1"/>
</dbReference>
<dbReference type="GeneID" id="54423679"/>
<dbReference type="AlphaFoldDB" id="A0A6G1G0P5"/>
<protein>
    <submittedName>
        <fullName evidence="1 3">Uncharacterized protein</fullName>
    </submittedName>
</protein>
<gene>
    <name evidence="1 3" type="ORF">P152DRAFT_60687</name>
</gene>
<reference evidence="3" key="3">
    <citation type="submission" date="2025-04" db="UniProtKB">
        <authorList>
            <consortium name="RefSeq"/>
        </authorList>
    </citation>
    <scope>IDENTIFICATION</scope>
    <source>
        <strain evidence="3">CBS 781.70</strain>
    </source>
</reference>
<evidence type="ECO:0000313" key="1">
    <source>
        <dbReference type="EMBL" id="KAF1811588.1"/>
    </source>
</evidence>
<dbReference type="OrthoDB" id="5411518at2759"/>
<sequence length="385" mass="41737">MSSKRSGSTVGSRNFDPDAFFDRWTSSALPVGNDLRSAIIKAFGLPADDSYVYHAVASVTLAQVQSAINAGRQHGLHAWYIEKSGDTTEEQFPDPKDIEAYIAIFSPVTSTTKALAAFASNAKKGTPRAHSAPHLHAHLLLPPDTNLRLPAKAKPASLYNPEYRNPYLDLWSWSARTLDWSGPTPATAHVKQSHHVLPVLYHHFGCVCPSHDALSLIAQLCGSAAGQRKGATRPVVEIGSGNGYWAFVLRRRGVRVWAVDNAVSAWRTMWIGDTIRADGPGFLRRPPGEVAGEVGGAGAPGAVLLMVYPQVSGDFTARVVEAYTGDTIVVAGTQNENRFTGFAGETVEEWMARERKRFEKICQVPLPSFAGKDDALFIFKRIAGG</sequence>
<dbReference type="SUPFAM" id="SSF53335">
    <property type="entry name" value="S-adenosyl-L-methionine-dependent methyltransferases"/>
    <property type="match status" value="1"/>
</dbReference>
<dbReference type="Proteomes" id="UP000504638">
    <property type="component" value="Unplaced"/>
</dbReference>
<keyword evidence="2" id="KW-1185">Reference proteome</keyword>
<organism evidence="1">
    <name type="scientific">Eremomyces bilateralis CBS 781.70</name>
    <dbReference type="NCBI Taxonomy" id="1392243"/>
    <lineage>
        <taxon>Eukaryota</taxon>
        <taxon>Fungi</taxon>
        <taxon>Dikarya</taxon>
        <taxon>Ascomycota</taxon>
        <taxon>Pezizomycotina</taxon>
        <taxon>Dothideomycetes</taxon>
        <taxon>Dothideomycetes incertae sedis</taxon>
        <taxon>Eremomycetales</taxon>
        <taxon>Eremomycetaceae</taxon>
        <taxon>Eremomyces</taxon>
    </lineage>
</organism>
<accession>A0A6G1G0P5</accession>
<reference evidence="1 3" key="1">
    <citation type="submission" date="2020-01" db="EMBL/GenBank/DDBJ databases">
        <authorList>
            <consortium name="DOE Joint Genome Institute"/>
            <person name="Haridas S."/>
            <person name="Albert R."/>
            <person name="Binder M."/>
            <person name="Bloem J."/>
            <person name="Labutti K."/>
            <person name="Salamov A."/>
            <person name="Andreopoulos B."/>
            <person name="Baker S.E."/>
            <person name="Barry K."/>
            <person name="Bills G."/>
            <person name="Bluhm B.H."/>
            <person name="Cannon C."/>
            <person name="Castanera R."/>
            <person name="Culley D.E."/>
            <person name="Daum C."/>
            <person name="Ezra D."/>
            <person name="Gonzalez J.B."/>
            <person name="Henrissat B."/>
            <person name="Kuo A."/>
            <person name="Liang C."/>
            <person name="Lipzen A."/>
            <person name="Lutzoni F."/>
            <person name="Magnuson J."/>
            <person name="Mondo S."/>
            <person name="Nolan M."/>
            <person name="Ohm R."/>
            <person name="Pangilinan J."/>
            <person name="Park H.-J."/>
            <person name="Ramirez L."/>
            <person name="Alfaro M."/>
            <person name="Sun H."/>
            <person name="Tritt A."/>
            <person name="Yoshinaga Y."/>
            <person name="Zwiers L.-H."/>
            <person name="Turgeon B.G."/>
            <person name="Goodwin S.B."/>
            <person name="Spatafora J.W."/>
            <person name="Crous P.W."/>
            <person name="Grigoriev I.V."/>
        </authorList>
    </citation>
    <scope>NUCLEOTIDE SEQUENCE</scope>
    <source>
        <strain evidence="1 3">CBS 781.70</strain>
    </source>
</reference>
<evidence type="ECO:0000313" key="2">
    <source>
        <dbReference type="Proteomes" id="UP000504638"/>
    </source>
</evidence>
<dbReference type="EMBL" id="ML975161">
    <property type="protein sequence ID" value="KAF1811588.1"/>
    <property type="molecule type" value="Genomic_DNA"/>
</dbReference>